<gene>
    <name evidence="2" type="ORF">LOD99_3810</name>
</gene>
<dbReference type="EMBL" id="JAKMXF010000288">
    <property type="protein sequence ID" value="KAI6653286.1"/>
    <property type="molecule type" value="Genomic_DNA"/>
</dbReference>
<sequence>MDTSIHFGILVVPSILYFNSATPGQSYTQNLILQNLTDTTKTLQILPLNIPGQSSREFRWHGDTNEVVLAAGLKLPLRLEYTPIRAETTSLKLGFVINGEQMFEVPCYGYPPKPELTLEGIREISFGDCLANGELITRTFKVRNTGALSAIFSIDTTQCPTGLKIEPKFGTIESGEMSTFLIKLIAKEPINFQSEIQFKLSDTSDIFCVPIIGRIMSRNLTLLTCSEGNSCAISKIDFGHAYYDTSMVRNAILFNNCPTATNFVIILAPQKNGIGTNVSRFDHPATLLATSETGYPANLEHGDSPPHSHILSVAPNQGTLQPFEKRKIVYKFSPIFVSNPIGWLHNRESPYKREYTMITQIIPANPSNTTAYEGKLVEIAVKAIAQPVELELNDTKLELDLCSVNKPYTLKTELTNQSTVLPINFHIPHIANLVVTPSSGKLGPNSKVALKITFTATAIGNIEKCLIIQAIGGHRRNSLVKFDPKIIQKLSLKITATSKMPPKLSTPLGPLVATPNDLPRSIKPHDRTILIQTPFTGQNRHTYIDNDYALTDEEVLQRKRHKNRYINYLRESQSKRIDFARDLNMKKFINTQDLGIEPLSGIVPPELKPPRGTQFIPKPTPEQTIKTEFEISGCVTTFLDEVDLLTNPITAQQKKCVKMPLTPEELISVKVSPTKFDFGEVTTTSHLQKQVSIINSNPKMIMFTVNGDENFLYAPKNLLVPAQSETTLSLEFTAVETGFYEQSIPFLINGIHKNHFLLSAQAVAPYLTIQTGTITLTPPHFSSITTGLRQSFLLVNSLNTPIEFYWEIAPEFSDYYIYPTHGTVALFGELQCEAFCVPHFSTPENVSATIYAKNGKESVLKMKLETGKHESKFLERRVLFGDIPISLNCIQYCNVHNPGPNNAYYKLECDFSHLGIHVSPSSGIVPTGGVVKLTVEVSASKIGKFDVPIILKFKQDSSISIRASGNVIRPIVVADVPLFKFGGVYCGAKTILPFSLTNKSGVLARLTFDFIDHKDFSISTFKSSEKCIFLNQQPNLPPDVYTLDIQSKSTLKVKLIFTPREVASYDFTLPIFVNSELAAPPPASPWPPVSESQTFYLPKIPDIPTPSRRILATSLETPLTVSNLELSFTEPEVFLQTAYVLPNNFKSIHVRNISSRRMEFVATIKALRNIESCVFILFNTSMMPLDATQPLGILPNEIVTLLVAFSPSCHANFESQIQIFLSEELSQPFATVSLKGRVISPEISVTPTELILTNIPLNISLKRTLTCNLMGYSSTDILYCEPPTLPQFVTLSINDAKPTDFPKKFKIGTIHPSIDKSCHMSVTITVKGSDRICLKDSIVFTDNFGQKVQVPLLLSVENCMFSLYRFFASHSESINFQIDSDGVPQLVPPGDTIISSSTSSQTIPNMSTLFSHFETSLSSLDTIFLEDVNSAICRWLTYHAWPKHYFPIQSPEVLGTMDCSSGPFALSIGKYKSKGILEIVQHLSGRLIPDVPVNTLIHYPENERIVYKYQMVTAILAVLQVHGAHLPHVSPEILLVPEEYNLWFQKVYQRQPDISELDKFHECSSRAWTDILLQIVKVFVLAKVSINPNFIGKQSNVYSQQELTILDWLNNNFQTNKHLLQGATCENLIDRKIVGFDIDLIDGIMFACTILKYVPHLGKTLLNNLYLQPQSPEHCLHNASKIIESLQSILFDFEVTVSDLIMPNPIFMILLCTHLFIRLPSYLPKRDIEFEGILTPTNQSTTYEIKIENPSQKTLVYTAFLKGDDREFFTLPNGIHIKVLPKGVTYLPVSYVVQFVSVKRALLLLVGEPGSNHGSILSFNLIGKVTNIIPLKVVKIRALLYEKQDLWVSIDKTGTETYKIQVFEAEGNLSSEKQSKIPIGLFEKSFNLEVNLFCPDGNALALHSKDYTSLLVTFIPFYLSDRYCLLLFTNTQKGQFVVAIDSHTTYPLPTLVPYVTNSDSNRITTNQASAFGISEADDETYLTKSAIDQMANEILIISPQNPALEEALYSLAHQNMSDEEYDYRILTDSMPQAILDIATRALNISTQPVNKNKTLEDPKMTFSISSNSENFTFPPTITLPPNQSADLAFQFTATVAGQYKCRVVLKNSHETRLYQILSLVVPSEIHPVIQMECPALKNISQQIPVVNPSKREWVLDVVLKGVGFHGPSLFTIRALETAYFPLIFRPTIPGHFSGEVEMTNGETGTEHHFSVLGRSLVPESMGEIVVSCRVGEQQTCAISVPNYSERTANFKASTNLEFSTGHTSFSVHPNSIMTYELLISPKHRGTYCGTIIFVADAPLGHVSPRFNNVDHPDGTTNRVWYTIKVFVSPGMPQDTIQISKPIFTNNIIGFNFQNPHENRGFTATLCVDGEGLTGPGELDLTPSEKCVINLTFSPVRKGTQEASVTITEAKGDEIWFKLELTGTDPEPITCPVLECPLGKEATHKVLLCNPLDIQTVYFWDISRTDHFYVFNQSERISVPPRNELEILIRFKPSTLGEGGHSTTLNFVSQDLGTLSYHLKGVGLPPGEIDPVHIYSEIGSNAAKFVYFQNPLDIDLSVDISLPEIANQTMSILLTNSRHIPIPAHGNLDIPIRFKPLEMSHVCHVLTIATKTRLSNEPLIWSCPIRCHPSTRPIHFSDTPILQSASRVRNEICLVLRPNTNVDEVAVFTSPTVSTHYALKHSPAQIENVKFQVTPSQSGTIDTSKSFLDRSLGVKFIGAYEDLEGVKNGTNLAFHLVFLPYKAIKTNCVLEVEFEGCLWRISLKLRSTLPEPDDVINIRAKKVGGIPTSVFFSLNSGCDEDKNFHAYLDKNSDPSFTIAPLSGTLPKRGSDLLAKITANFRPVKYGCEAHGLVVVETNNMLWTYALKGDTIAKSNDGTTQHITLPLLITP</sequence>
<evidence type="ECO:0000313" key="3">
    <source>
        <dbReference type="Proteomes" id="UP001165289"/>
    </source>
</evidence>
<protein>
    <recommendedName>
        <fullName evidence="1">Calponin-homology (CH) domain-containing protein</fullName>
    </recommendedName>
</protein>
<evidence type="ECO:0000313" key="2">
    <source>
        <dbReference type="EMBL" id="KAI6653286.1"/>
    </source>
</evidence>
<dbReference type="Gene3D" id="2.60.40.10">
    <property type="entry name" value="Immunoglobulins"/>
    <property type="match status" value="5"/>
</dbReference>
<comment type="caution">
    <text evidence="2">The sequence shown here is derived from an EMBL/GenBank/DDBJ whole genome shotgun (WGS) entry which is preliminary data.</text>
</comment>
<keyword evidence="3" id="KW-1185">Reference proteome</keyword>
<organism evidence="2 3">
    <name type="scientific">Oopsacas minuta</name>
    <dbReference type="NCBI Taxonomy" id="111878"/>
    <lineage>
        <taxon>Eukaryota</taxon>
        <taxon>Metazoa</taxon>
        <taxon>Porifera</taxon>
        <taxon>Hexactinellida</taxon>
        <taxon>Hexasterophora</taxon>
        <taxon>Lyssacinosida</taxon>
        <taxon>Leucopsacidae</taxon>
        <taxon>Oopsacas</taxon>
    </lineage>
</organism>
<dbReference type="InterPro" id="IPR013783">
    <property type="entry name" value="Ig-like_fold"/>
</dbReference>
<dbReference type="PANTHER" id="PTHR45912">
    <property type="entry name" value="CILIA- AND FLAGELLA-ASSOCIATED PROTEIN 47"/>
    <property type="match status" value="1"/>
</dbReference>
<dbReference type="InterPro" id="IPR056343">
    <property type="entry name" value="CFAP47_dom"/>
</dbReference>
<evidence type="ECO:0000259" key="1">
    <source>
        <dbReference type="PROSITE" id="PS50021"/>
    </source>
</evidence>
<name>A0AAV7JWJ8_9METZ</name>
<proteinExistence type="predicted"/>
<reference evidence="2 3" key="1">
    <citation type="journal article" date="2023" name="BMC Biol.">
        <title>The compact genome of the sponge Oopsacas minuta (Hexactinellida) is lacking key metazoan core genes.</title>
        <authorList>
            <person name="Santini S."/>
            <person name="Schenkelaars Q."/>
            <person name="Jourda C."/>
            <person name="Duchesne M."/>
            <person name="Belahbib H."/>
            <person name="Rocher C."/>
            <person name="Selva M."/>
            <person name="Riesgo A."/>
            <person name="Vervoort M."/>
            <person name="Leys S.P."/>
            <person name="Kodjabachian L."/>
            <person name="Le Bivic A."/>
            <person name="Borchiellini C."/>
            <person name="Claverie J.M."/>
            <person name="Renard E."/>
        </authorList>
    </citation>
    <scope>NUCLEOTIDE SEQUENCE [LARGE SCALE GENOMIC DNA]</scope>
    <source>
        <strain evidence="2">SPO-2</strain>
    </source>
</reference>
<dbReference type="GO" id="GO:0005929">
    <property type="term" value="C:cilium"/>
    <property type="evidence" value="ECO:0007669"/>
    <property type="project" value="TreeGrafter"/>
</dbReference>
<dbReference type="Proteomes" id="UP001165289">
    <property type="component" value="Unassembled WGS sequence"/>
</dbReference>
<accession>A0AAV7JWJ8</accession>
<dbReference type="InterPro" id="IPR001715">
    <property type="entry name" value="CH_dom"/>
</dbReference>
<dbReference type="Pfam" id="PF24529">
    <property type="entry name" value="CFAP47"/>
    <property type="match status" value="1"/>
</dbReference>
<feature type="domain" description="Calponin-homology (CH)" evidence="1">
    <location>
        <begin position="1599"/>
        <end position="1720"/>
    </location>
</feature>
<dbReference type="PANTHER" id="PTHR45912:SF3">
    <property type="entry name" value="CILIA- AND FLAGELLA-ASSOCIATED PROTEIN 47"/>
    <property type="match status" value="1"/>
</dbReference>
<dbReference type="PROSITE" id="PS50021">
    <property type="entry name" value="CH"/>
    <property type="match status" value="1"/>
</dbReference>
<dbReference type="GO" id="GO:0060271">
    <property type="term" value="P:cilium assembly"/>
    <property type="evidence" value="ECO:0007669"/>
    <property type="project" value="TreeGrafter"/>
</dbReference>